<keyword evidence="1" id="KW-1133">Transmembrane helix</keyword>
<protein>
    <submittedName>
        <fullName evidence="2">Uncharacterized protein</fullName>
    </submittedName>
</protein>
<proteinExistence type="predicted"/>
<feature type="transmembrane region" description="Helical" evidence="1">
    <location>
        <begin position="213"/>
        <end position="234"/>
    </location>
</feature>
<keyword evidence="1" id="KW-0472">Membrane</keyword>
<evidence type="ECO:0000256" key="1">
    <source>
        <dbReference type="SAM" id="Phobius"/>
    </source>
</evidence>
<sequence length="277" mass="31930">MKKNKNLSYDEFCKLPKVKQIFTPWFISALVIFIVFATIAFTMLGLLNVPFTQARTVVIETEAGPVLGDHLANVSGSEDSLMSYVLYDPHADYQEWLRALKDVNANGVTFHQLEHLSDAQLHTLLEEKSLLMHEKTLSEVLHYMHHGLHSKIINHNLTWGFVIKVLSNPTNSWFSQWLDYLRVNDPHDALEWTERLALIQQYSSEAQGMNYHAFYWVFIIFMMPNMITLIIIVVKLSTVLKPKLTPEQKEQYKLQKAQQKAQKKLKKQSSTITAGAL</sequence>
<keyword evidence="3" id="KW-1185">Reference proteome</keyword>
<accession>A0ABT3BNN1</accession>
<dbReference type="EMBL" id="JAOXHL010000003">
    <property type="protein sequence ID" value="MCV3728622.1"/>
    <property type="molecule type" value="Genomic_DNA"/>
</dbReference>
<comment type="caution">
    <text evidence="2">The sequence shown here is derived from an EMBL/GenBank/DDBJ whole genome shotgun (WGS) entry which is preliminary data.</text>
</comment>
<organism evidence="2 3">
    <name type="scientific">Ureaplasma miroungigenitalium</name>
    <dbReference type="NCBI Taxonomy" id="1042321"/>
    <lineage>
        <taxon>Bacteria</taxon>
        <taxon>Bacillati</taxon>
        <taxon>Mycoplasmatota</taxon>
        <taxon>Mycoplasmoidales</taxon>
        <taxon>Mycoplasmoidaceae</taxon>
        <taxon>Ureaplasma</taxon>
    </lineage>
</organism>
<reference evidence="2 3" key="1">
    <citation type="journal article" date="2020" name="Int. J. Syst. Evol. Microbiol.">
        <title>Ureaplasma miroungigenitalium sp. nov. isolated from northern elephant seals (Mirounga angustirostris) and Ureaplasma zalophigenitalium sp. nov. isolated from California sea lions (Zalophus californianus).</title>
        <authorList>
            <person name="Volokhov D.V."/>
            <person name="Gulland F.M."/>
            <person name="Gao Y."/>
            <person name="Chizhikov V.E."/>
        </authorList>
    </citation>
    <scope>NUCLEOTIDE SEQUENCE [LARGE SCALE GENOMIC DNA]</scope>
    <source>
        <strain evidence="2 3">ES3182-GEN</strain>
    </source>
</reference>
<evidence type="ECO:0000313" key="2">
    <source>
        <dbReference type="EMBL" id="MCV3728622.1"/>
    </source>
</evidence>
<feature type="transmembrane region" description="Helical" evidence="1">
    <location>
        <begin position="21"/>
        <end position="47"/>
    </location>
</feature>
<dbReference type="Proteomes" id="UP001208245">
    <property type="component" value="Unassembled WGS sequence"/>
</dbReference>
<evidence type="ECO:0000313" key="3">
    <source>
        <dbReference type="Proteomes" id="UP001208245"/>
    </source>
</evidence>
<dbReference type="RefSeq" id="WP_263821935.1">
    <property type="nucleotide sequence ID" value="NZ_JAOXHK010000003.1"/>
</dbReference>
<keyword evidence="1" id="KW-0812">Transmembrane</keyword>
<gene>
    <name evidence="2" type="ORF">OF376_02450</name>
</gene>
<name>A0ABT3BNN1_9BACT</name>